<dbReference type="PANTHER" id="PTHR43406">
    <property type="entry name" value="TRYPTOPHAN SYNTHASE, ALPHA CHAIN"/>
    <property type="match status" value="1"/>
</dbReference>
<proteinExistence type="inferred from homology"/>
<reference evidence="11" key="1">
    <citation type="journal article" date="2019" name="Int. J. Syst. Evol. Microbiol.">
        <title>The Global Catalogue of Microorganisms (GCM) 10K type strain sequencing project: providing services to taxonomists for standard genome sequencing and annotation.</title>
        <authorList>
            <consortium name="The Broad Institute Genomics Platform"/>
            <consortium name="The Broad Institute Genome Sequencing Center for Infectious Disease"/>
            <person name="Wu L."/>
            <person name="Ma J."/>
        </authorList>
    </citation>
    <scope>NUCLEOTIDE SEQUENCE [LARGE SCALE GENOMIC DNA]</scope>
    <source>
        <strain evidence="11">CGMCC 4.7466</strain>
    </source>
</reference>
<protein>
    <recommendedName>
        <fullName evidence="8">Tryptophan synthase alpha chain</fullName>
        <ecNumber evidence="8">4.2.1.20</ecNumber>
    </recommendedName>
</protein>
<dbReference type="PROSITE" id="PS00167">
    <property type="entry name" value="TRP_SYNTHASE_ALPHA"/>
    <property type="match status" value="1"/>
</dbReference>
<dbReference type="EC" id="4.2.1.20" evidence="8"/>
<keyword evidence="4 8" id="KW-0822">Tryptophan biosynthesis</keyword>
<organism evidence="10 11">
    <name type="scientific">Negadavirga shengliensis</name>
    <dbReference type="NCBI Taxonomy" id="1389218"/>
    <lineage>
        <taxon>Bacteria</taxon>
        <taxon>Pseudomonadati</taxon>
        <taxon>Bacteroidota</taxon>
        <taxon>Cytophagia</taxon>
        <taxon>Cytophagales</taxon>
        <taxon>Cyclobacteriaceae</taxon>
        <taxon>Negadavirga</taxon>
    </lineage>
</organism>
<dbReference type="Gene3D" id="3.20.20.70">
    <property type="entry name" value="Aldolase class I"/>
    <property type="match status" value="1"/>
</dbReference>
<sequence>MNRIDKLFQEKKENILSIYFTAGFPHLEDTLSIMQAIEAAGADIIEVGVPYSDPIADGPTIQESNMIALNNGMSLKKLFGQLEHMREKVSIPVILMGYLNPVIQYGMEAFCAKCRETGVDGLILPDLPMQQYLTEYREIFDRHGLRNTFLISPQTSEARIREIDEHADGFIYMVSSASITGAKKEVTPEQLAYFERVRNMGLTNPRLIGFGISDSGSFRTAAKYAHGAIIGSAFINVLKASTNKEADIKTYIQGVLS</sequence>
<dbReference type="HAMAP" id="MF_00131">
    <property type="entry name" value="Trp_synth_alpha"/>
    <property type="match status" value="1"/>
</dbReference>
<evidence type="ECO:0000256" key="3">
    <source>
        <dbReference type="ARBA" id="ARBA00022605"/>
    </source>
</evidence>
<evidence type="ECO:0000256" key="8">
    <source>
        <dbReference type="HAMAP-Rule" id="MF_00131"/>
    </source>
</evidence>
<comment type="similarity">
    <text evidence="8 9">Belongs to the TrpA family.</text>
</comment>
<dbReference type="Proteomes" id="UP001595818">
    <property type="component" value="Unassembled WGS sequence"/>
</dbReference>
<evidence type="ECO:0000256" key="4">
    <source>
        <dbReference type="ARBA" id="ARBA00022822"/>
    </source>
</evidence>
<evidence type="ECO:0000256" key="1">
    <source>
        <dbReference type="ARBA" id="ARBA00004733"/>
    </source>
</evidence>
<feature type="active site" description="Proton acceptor" evidence="8">
    <location>
        <position position="57"/>
    </location>
</feature>
<dbReference type="InterPro" id="IPR018204">
    <property type="entry name" value="Trp_synthase_alpha_AS"/>
</dbReference>
<keyword evidence="5 8" id="KW-0057">Aromatic amino acid biosynthesis</keyword>
<comment type="pathway">
    <text evidence="1 8">Amino-acid biosynthesis; L-tryptophan biosynthesis; L-tryptophan from chorismate: step 5/5.</text>
</comment>
<dbReference type="EMBL" id="JBHSJJ010000006">
    <property type="protein sequence ID" value="MFC4872398.1"/>
    <property type="molecule type" value="Genomic_DNA"/>
</dbReference>
<dbReference type="NCBIfam" id="TIGR00262">
    <property type="entry name" value="trpA"/>
    <property type="match status" value="1"/>
</dbReference>
<dbReference type="InterPro" id="IPR013785">
    <property type="entry name" value="Aldolase_TIM"/>
</dbReference>
<dbReference type="SUPFAM" id="SSF51366">
    <property type="entry name" value="Ribulose-phoshate binding barrel"/>
    <property type="match status" value="1"/>
</dbReference>
<dbReference type="InterPro" id="IPR002028">
    <property type="entry name" value="Trp_synthase_suA"/>
</dbReference>
<evidence type="ECO:0000313" key="11">
    <source>
        <dbReference type="Proteomes" id="UP001595818"/>
    </source>
</evidence>
<dbReference type="CDD" id="cd04724">
    <property type="entry name" value="Tryptophan_synthase_alpha"/>
    <property type="match status" value="1"/>
</dbReference>
<evidence type="ECO:0000256" key="6">
    <source>
        <dbReference type="ARBA" id="ARBA00023239"/>
    </source>
</evidence>
<feature type="active site" description="Proton acceptor" evidence="8">
    <location>
        <position position="46"/>
    </location>
</feature>
<comment type="function">
    <text evidence="8">The alpha subunit is responsible for the aldol cleavage of indoleglycerol phosphate to indole and glyceraldehyde 3-phosphate.</text>
</comment>
<comment type="catalytic activity">
    <reaction evidence="7 8">
        <text>(1S,2R)-1-C-(indol-3-yl)glycerol 3-phosphate + L-serine = D-glyceraldehyde 3-phosphate + L-tryptophan + H2O</text>
        <dbReference type="Rhea" id="RHEA:10532"/>
        <dbReference type="ChEBI" id="CHEBI:15377"/>
        <dbReference type="ChEBI" id="CHEBI:33384"/>
        <dbReference type="ChEBI" id="CHEBI:57912"/>
        <dbReference type="ChEBI" id="CHEBI:58866"/>
        <dbReference type="ChEBI" id="CHEBI:59776"/>
        <dbReference type="EC" id="4.2.1.20"/>
    </reaction>
</comment>
<evidence type="ECO:0000256" key="7">
    <source>
        <dbReference type="ARBA" id="ARBA00049047"/>
    </source>
</evidence>
<dbReference type="GO" id="GO:0004834">
    <property type="term" value="F:tryptophan synthase activity"/>
    <property type="evidence" value="ECO:0007669"/>
    <property type="project" value="UniProtKB-EC"/>
</dbReference>
<dbReference type="RefSeq" id="WP_377064758.1">
    <property type="nucleotide sequence ID" value="NZ_JBHSJJ010000006.1"/>
</dbReference>
<dbReference type="Pfam" id="PF00290">
    <property type="entry name" value="Trp_syntA"/>
    <property type="match status" value="1"/>
</dbReference>
<accession>A0ABV9T1A9</accession>
<dbReference type="InterPro" id="IPR011060">
    <property type="entry name" value="RibuloseP-bd_barrel"/>
</dbReference>
<evidence type="ECO:0000256" key="5">
    <source>
        <dbReference type="ARBA" id="ARBA00023141"/>
    </source>
</evidence>
<keyword evidence="11" id="KW-1185">Reference proteome</keyword>
<dbReference type="PANTHER" id="PTHR43406:SF1">
    <property type="entry name" value="TRYPTOPHAN SYNTHASE ALPHA CHAIN, CHLOROPLASTIC"/>
    <property type="match status" value="1"/>
</dbReference>
<comment type="subunit">
    <text evidence="2 8">Tetramer of two alpha and two beta chains.</text>
</comment>
<gene>
    <name evidence="8 10" type="primary">trpA</name>
    <name evidence="10" type="ORF">ACFPFU_11925</name>
</gene>
<keyword evidence="3 8" id="KW-0028">Amino-acid biosynthesis</keyword>
<evidence type="ECO:0000256" key="9">
    <source>
        <dbReference type="RuleBase" id="RU003662"/>
    </source>
</evidence>
<evidence type="ECO:0000313" key="10">
    <source>
        <dbReference type="EMBL" id="MFC4872398.1"/>
    </source>
</evidence>
<name>A0ABV9T1A9_9BACT</name>
<comment type="caution">
    <text evidence="10">The sequence shown here is derived from an EMBL/GenBank/DDBJ whole genome shotgun (WGS) entry which is preliminary data.</text>
</comment>
<evidence type="ECO:0000256" key="2">
    <source>
        <dbReference type="ARBA" id="ARBA00011270"/>
    </source>
</evidence>
<keyword evidence="6 8" id="KW-0456">Lyase</keyword>